<dbReference type="RefSeq" id="WP_310417812.1">
    <property type="nucleotide sequence ID" value="NZ_JAVDYC010000001.1"/>
</dbReference>
<feature type="compositionally biased region" description="Low complexity" evidence="1">
    <location>
        <begin position="108"/>
        <end position="123"/>
    </location>
</feature>
<reference evidence="2 3" key="1">
    <citation type="submission" date="2023-07" db="EMBL/GenBank/DDBJ databases">
        <title>Sequencing the genomes of 1000 actinobacteria strains.</title>
        <authorList>
            <person name="Klenk H.-P."/>
        </authorList>
    </citation>
    <scope>NUCLEOTIDE SEQUENCE [LARGE SCALE GENOMIC DNA]</scope>
    <source>
        <strain evidence="2 3">DSM 44711</strain>
    </source>
</reference>
<proteinExistence type="predicted"/>
<dbReference type="Proteomes" id="UP001183629">
    <property type="component" value="Unassembled WGS sequence"/>
</dbReference>
<keyword evidence="3" id="KW-1185">Reference proteome</keyword>
<protein>
    <submittedName>
        <fullName evidence="2">Uncharacterized protein</fullName>
    </submittedName>
</protein>
<dbReference type="EMBL" id="JAVDYC010000001">
    <property type="protein sequence ID" value="MDR7324425.1"/>
    <property type="molecule type" value="Genomic_DNA"/>
</dbReference>
<evidence type="ECO:0000313" key="3">
    <source>
        <dbReference type="Proteomes" id="UP001183629"/>
    </source>
</evidence>
<evidence type="ECO:0000256" key="1">
    <source>
        <dbReference type="SAM" id="MobiDB-lite"/>
    </source>
</evidence>
<name>A0AAE3ZTG0_9ACTN</name>
<organism evidence="2 3">
    <name type="scientific">Catenuloplanes niger</name>
    <dbReference type="NCBI Taxonomy" id="587534"/>
    <lineage>
        <taxon>Bacteria</taxon>
        <taxon>Bacillati</taxon>
        <taxon>Actinomycetota</taxon>
        <taxon>Actinomycetes</taxon>
        <taxon>Micromonosporales</taxon>
        <taxon>Micromonosporaceae</taxon>
        <taxon>Catenuloplanes</taxon>
    </lineage>
</organism>
<feature type="region of interest" description="Disordered" evidence="1">
    <location>
        <begin position="83"/>
        <end position="123"/>
    </location>
</feature>
<accession>A0AAE3ZTG0</accession>
<gene>
    <name evidence="2" type="ORF">J2S44_004675</name>
</gene>
<comment type="caution">
    <text evidence="2">The sequence shown here is derived from an EMBL/GenBank/DDBJ whole genome shotgun (WGS) entry which is preliminary data.</text>
</comment>
<evidence type="ECO:0000313" key="2">
    <source>
        <dbReference type="EMBL" id="MDR7324425.1"/>
    </source>
</evidence>
<sequence>MEIYTMLQIPSMSPALLLSVAGPVRSGSVATHVSPWPVRSIVSDVPQVDQVCTQAELRVQDGLPVASGEIELQGTAVSLVSGGNESLKGRNGSTGHNGITGNKGMAKRAFGGARGVPPRGRPV</sequence>
<feature type="compositionally biased region" description="Polar residues" evidence="1">
    <location>
        <begin position="91"/>
        <end position="100"/>
    </location>
</feature>
<dbReference type="AlphaFoldDB" id="A0AAE3ZTG0"/>